<evidence type="ECO:0000259" key="8">
    <source>
        <dbReference type="Pfam" id="PF02554"/>
    </source>
</evidence>
<keyword evidence="4 7" id="KW-0812">Transmembrane</keyword>
<evidence type="ECO:0000256" key="2">
    <source>
        <dbReference type="ARBA" id="ARBA00007755"/>
    </source>
</evidence>
<keyword evidence="6 7" id="KW-0472">Membrane</keyword>
<dbReference type="GO" id="GO:0009267">
    <property type="term" value="P:cellular response to starvation"/>
    <property type="evidence" value="ECO:0007669"/>
    <property type="project" value="InterPro"/>
</dbReference>
<feature type="transmembrane region" description="Helical" evidence="7">
    <location>
        <begin position="423"/>
        <end position="442"/>
    </location>
</feature>
<dbReference type="InterPro" id="IPR003706">
    <property type="entry name" value="CstA_N"/>
</dbReference>
<feature type="transmembrane region" description="Helical" evidence="7">
    <location>
        <begin position="275"/>
        <end position="299"/>
    </location>
</feature>
<keyword evidence="5 7" id="KW-1133">Transmembrane helix</keyword>
<evidence type="ECO:0000313" key="10">
    <source>
        <dbReference type="Proteomes" id="UP000198828"/>
    </source>
</evidence>
<dbReference type="PANTHER" id="PTHR30252">
    <property type="entry name" value="INNER MEMBRANE PEPTIDE TRANSPORTER"/>
    <property type="match status" value="1"/>
</dbReference>
<evidence type="ECO:0000256" key="1">
    <source>
        <dbReference type="ARBA" id="ARBA00004651"/>
    </source>
</evidence>
<comment type="subcellular location">
    <subcellularLocation>
        <location evidence="1">Cell membrane</location>
        <topology evidence="1">Multi-pass membrane protein</topology>
    </subcellularLocation>
</comment>
<name>A0A1H2TVW5_9FIRM</name>
<keyword evidence="10" id="KW-1185">Reference proteome</keyword>
<organism evidence="9 10">
    <name type="scientific">Tepidimicrobium xylanilyticum</name>
    <dbReference type="NCBI Taxonomy" id="1123352"/>
    <lineage>
        <taxon>Bacteria</taxon>
        <taxon>Bacillati</taxon>
        <taxon>Bacillota</taxon>
        <taxon>Tissierellia</taxon>
        <taxon>Tissierellales</taxon>
        <taxon>Tepidimicrobiaceae</taxon>
        <taxon>Tepidimicrobium</taxon>
    </lineage>
</organism>
<feature type="transmembrane region" description="Helical" evidence="7">
    <location>
        <begin position="319"/>
        <end position="344"/>
    </location>
</feature>
<comment type="similarity">
    <text evidence="2">Belongs to the peptide transporter carbon starvation (CstA) (TC 2.A.114) family.</text>
</comment>
<feature type="domain" description="CstA N-terminal" evidence="8">
    <location>
        <begin position="238"/>
        <end position="297"/>
    </location>
</feature>
<dbReference type="InterPro" id="IPR051605">
    <property type="entry name" value="CstA"/>
</dbReference>
<evidence type="ECO:0000313" key="9">
    <source>
        <dbReference type="EMBL" id="SDW48053.1"/>
    </source>
</evidence>
<evidence type="ECO:0000256" key="4">
    <source>
        <dbReference type="ARBA" id="ARBA00022692"/>
    </source>
</evidence>
<dbReference type="RefSeq" id="WP_093751135.1">
    <property type="nucleotide sequence ID" value="NZ_FNNG01000002.1"/>
</dbReference>
<feature type="transmembrane region" description="Helical" evidence="7">
    <location>
        <begin position="73"/>
        <end position="101"/>
    </location>
</feature>
<feature type="transmembrane region" description="Helical" evidence="7">
    <location>
        <begin position="365"/>
        <end position="383"/>
    </location>
</feature>
<dbReference type="EMBL" id="FNNG01000002">
    <property type="protein sequence ID" value="SDW48053.1"/>
    <property type="molecule type" value="Genomic_DNA"/>
</dbReference>
<reference evidence="9 10" key="1">
    <citation type="submission" date="2016-10" db="EMBL/GenBank/DDBJ databases">
        <authorList>
            <person name="de Groot N.N."/>
        </authorList>
    </citation>
    <scope>NUCLEOTIDE SEQUENCE [LARGE SCALE GENOMIC DNA]</scope>
    <source>
        <strain evidence="9 10">DSM 23310</strain>
    </source>
</reference>
<feature type="domain" description="CstA N-terminal" evidence="8">
    <location>
        <begin position="310"/>
        <end position="438"/>
    </location>
</feature>
<feature type="transmembrane region" description="Helical" evidence="7">
    <location>
        <begin position="191"/>
        <end position="215"/>
    </location>
</feature>
<feature type="transmembrane region" description="Helical" evidence="7">
    <location>
        <begin position="164"/>
        <end position="184"/>
    </location>
</feature>
<feature type="transmembrane region" description="Helical" evidence="7">
    <location>
        <begin position="462"/>
        <end position="479"/>
    </location>
</feature>
<dbReference type="PANTHER" id="PTHR30252:SF4">
    <property type="entry name" value="CARBON STARVATION"/>
    <property type="match status" value="1"/>
</dbReference>
<evidence type="ECO:0000256" key="3">
    <source>
        <dbReference type="ARBA" id="ARBA00022475"/>
    </source>
</evidence>
<feature type="transmembrane region" description="Helical" evidence="7">
    <location>
        <begin position="395"/>
        <end position="416"/>
    </location>
</feature>
<dbReference type="GO" id="GO:0005886">
    <property type="term" value="C:plasma membrane"/>
    <property type="evidence" value="ECO:0007669"/>
    <property type="project" value="UniProtKB-SubCell"/>
</dbReference>
<keyword evidence="3" id="KW-1003">Cell membrane</keyword>
<dbReference type="Proteomes" id="UP000198828">
    <property type="component" value="Unassembled WGS sequence"/>
</dbReference>
<dbReference type="OrthoDB" id="9761224at2"/>
<evidence type="ECO:0000256" key="7">
    <source>
        <dbReference type="SAM" id="Phobius"/>
    </source>
</evidence>
<feature type="transmembrane region" description="Helical" evidence="7">
    <location>
        <begin position="235"/>
        <end position="254"/>
    </location>
</feature>
<gene>
    <name evidence="9" type="ORF">SAMN05660923_00824</name>
</gene>
<sequence length="496" mass="54108">MLTFIIGIIILVVGGFIYGAYCEKAFGPDDRPTPAITKTDGVDFVVMSKWKNSLVNLLNIAGTGPVLGPIQGILFGPIAFLTIPIGCILAGSAHDYFAGMISMRNGGAQMPSLIRKYLGDKVFNFYNIVIWILMLLVGVVFVYTPGDLIVNEIIGQAPLFDNPVTWVVYVGIFAYYLLSTLFPIDAIIGRIYPIFGAILVISAVGIFGGIILGGQGQYLTNISLSSGLFGHHPNGLPFIPVFFITVACGILSGFHATQNTMISRTVKSEKEGRTTFFNMMLVEGFIAMCWAAGAMIMFNKGTDIATAPTLMVGIISKEFLGSIGGMLAILGVIVLPITSGDTAFRGLRLMIAEQFKIDQKNIKRRLSLTLGIFIPAFFILIWAKASPSGFNVLWRYFAFTNQFVAIFALAMSTIYLRIHGRNYFITLIPGVFYTFITASFILHAPIGFGLESRLGLDPNSYVLSYAVAAILTVAYVYLIKKRSDTNKDEILQNVLA</sequence>
<dbReference type="AlphaFoldDB" id="A0A1H2TVW5"/>
<evidence type="ECO:0000256" key="6">
    <source>
        <dbReference type="ARBA" id="ARBA00023136"/>
    </source>
</evidence>
<feature type="domain" description="CstA N-terminal" evidence="8">
    <location>
        <begin position="3"/>
        <end position="178"/>
    </location>
</feature>
<evidence type="ECO:0000256" key="5">
    <source>
        <dbReference type="ARBA" id="ARBA00022989"/>
    </source>
</evidence>
<proteinExistence type="inferred from homology"/>
<protein>
    <submittedName>
        <fullName evidence="9">Carbon starvation protein CstA</fullName>
    </submittedName>
</protein>
<accession>A0A1H2TVW5</accession>
<dbReference type="Pfam" id="PF02554">
    <property type="entry name" value="CstA"/>
    <property type="match status" value="3"/>
</dbReference>
<feature type="transmembrane region" description="Helical" evidence="7">
    <location>
        <begin position="122"/>
        <end position="144"/>
    </location>
</feature>